<dbReference type="OrthoDB" id="6781668at2759"/>
<name>A0A6P8IJD9_ACTTE</name>
<evidence type="ECO:0000256" key="6">
    <source>
        <dbReference type="ARBA" id="ARBA00023136"/>
    </source>
</evidence>
<feature type="transmembrane region" description="Helical" evidence="7">
    <location>
        <begin position="263"/>
        <end position="287"/>
    </location>
</feature>
<dbReference type="InParanoid" id="A0A6P8IJD9"/>
<keyword evidence="10" id="KW-1185">Reference proteome</keyword>
<evidence type="ECO:0000259" key="9">
    <source>
        <dbReference type="Pfam" id="PF01529"/>
    </source>
</evidence>
<dbReference type="AlphaFoldDB" id="A0A6P8IJD9"/>
<comment type="similarity">
    <text evidence="7">Belongs to the DHHC palmitoyltransferase family.</text>
</comment>
<organism evidence="10 11">
    <name type="scientific">Actinia tenebrosa</name>
    <name type="common">Australian red waratah sea anemone</name>
    <dbReference type="NCBI Taxonomy" id="6105"/>
    <lineage>
        <taxon>Eukaryota</taxon>
        <taxon>Metazoa</taxon>
        <taxon>Cnidaria</taxon>
        <taxon>Anthozoa</taxon>
        <taxon>Hexacorallia</taxon>
        <taxon>Actiniaria</taxon>
        <taxon>Actiniidae</taxon>
        <taxon>Actinia</taxon>
    </lineage>
</organism>
<feature type="transmembrane region" description="Helical" evidence="7">
    <location>
        <begin position="388"/>
        <end position="411"/>
    </location>
</feature>
<dbReference type="FunCoup" id="A0A6P8IJD9">
    <property type="interactions" value="2680"/>
</dbReference>
<dbReference type="GeneID" id="116301845"/>
<accession>A0A6P8IJD9</accession>
<dbReference type="PROSITE" id="PS50216">
    <property type="entry name" value="DHHC"/>
    <property type="match status" value="1"/>
</dbReference>
<sequence>MALASLQGHGHSHGNGNGHGHSHGNGLGHGHGPGGLFADMGGTFDKPYPIQSSGPLQAEVAPSPFGDAPMVEMDYSLFDLVKATQYGILSRVKELVEKEGVDPKQTDNENIQGHLQIVICLMKHKANPEIQDLALHWSIMSNNHNVLHPLAKAGASLDAVNAKGEVPGDIAAEKKNKWISAQLDLIARDRGKGKPAFLQSFIRDKETRRYVLLVTPIVSMFLIGAILEYSPTWYIMLLLLGVLSSVIWYIMRFLNIQTDPGNVLPCAIYLATKCYMYTTWFVYYWPFVKTPKVLIIFFANTAGLMYCFYKAWTTDPGYLKTTPAEQKRTIIQLAEKNSLDFVHFCSTCLIRKPIRSKHCSVCNRCVARFDHHCPWVENCIGSGNHHYFIGYLFFLFVMINVYTYGAFVYYINVCSGYTGGWWDAISRSAHCSPWVSWGFGNAMFHFLWVGALFFCQSYQLFWVGMTTNERLNMGRYSHMMDHTGVPKSPFSRTVIGNIADFFGFSFFGLIRPKRVDWKRQYSVETNSFNQHV</sequence>
<feature type="transmembrane region" description="Helical" evidence="7">
    <location>
        <begin position="210"/>
        <end position="227"/>
    </location>
</feature>
<keyword evidence="4 7" id="KW-1133">Transmembrane helix</keyword>
<keyword evidence="2 7" id="KW-0812">Transmembrane</keyword>
<dbReference type="Pfam" id="PF01529">
    <property type="entry name" value="DHHC"/>
    <property type="match status" value="1"/>
</dbReference>
<comment type="catalytic activity">
    <reaction evidence="7">
        <text>L-cysteinyl-[protein] + hexadecanoyl-CoA = S-hexadecanoyl-L-cysteinyl-[protein] + CoA</text>
        <dbReference type="Rhea" id="RHEA:36683"/>
        <dbReference type="Rhea" id="RHEA-COMP:10131"/>
        <dbReference type="Rhea" id="RHEA-COMP:11032"/>
        <dbReference type="ChEBI" id="CHEBI:29950"/>
        <dbReference type="ChEBI" id="CHEBI:57287"/>
        <dbReference type="ChEBI" id="CHEBI:57379"/>
        <dbReference type="ChEBI" id="CHEBI:74151"/>
        <dbReference type="EC" id="2.3.1.225"/>
    </reaction>
</comment>
<dbReference type="KEGG" id="aten:116301845"/>
<dbReference type="EC" id="2.3.1.225" evidence="7"/>
<evidence type="ECO:0000313" key="11">
    <source>
        <dbReference type="RefSeq" id="XP_031566857.1"/>
    </source>
</evidence>
<keyword evidence="6 7" id="KW-0472">Membrane</keyword>
<evidence type="ECO:0000256" key="1">
    <source>
        <dbReference type="ARBA" id="ARBA00004141"/>
    </source>
</evidence>
<evidence type="ECO:0000256" key="7">
    <source>
        <dbReference type="RuleBase" id="RU079119"/>
    </source>
</evidence>
<dbReference type="Proteomes" id="UP000515163">
    <property type="component" value="Unplaced"/>
</dbReference>
<proteinExistence type="inferred from homology"/>
<feature type="domain" description="Palmitoyltransferase DHHC" evidence="9">
    <location>
        <begin position="343"/>
        <end position="472"/>
    </location>
</feature>
<dbReference type="GO" id="GO:0016020">
    <property type="term" value="C:membrane"/>
    <property type="evidence" value="ECO:0007669"/>
    <property type="project" value="UniProtKB-SubCell"/>
</dbReference>
<dbReference type="RefSeq" id="XP_031566857.1">
    <property type="nucleotide sequence ID" value="XM_031710997.1"/>
</dbReference>
<dbReference type="InterPro" id="IPR001594">
    <property type="entry name" value="Palmitoyltrfase_DHHC"/>
</dbReference>
<keyword evidence="7" id="KW-0012">Acyltransferase</keyword>
<dbReference type="PANTHER" id="PTHR24161">
    <property type="entry name" value="ANK_REP_REGION DOMAIN-CONTAINING PROTEIN-RELATED"/>
    <property type="match status" value="1"/>
</dbReference>
<comment type="subcellular location">
    <subcellularLocation>
        <location evidence="1">Membrane</location>
        <topology evidence="1">Multi-pass membrane protein</topology>
    </subcellularLocation>
</comment>
<dbReference type="PANTHER" id="PTHR24161:SF85">
    <property type="entry name" value="PALMITOYLTRANSFERASE HIP14"/>
    <property type="match status" value="1"/>
</dbReference>
<gene>
    <name evidence="11" type="primary">LOC116301845</name>
</gene>
<evidence type="ECO:0000256" key="3">
    <source>
        <dbReference type="ARBA" id="ARBA00022737"/>
    </source>
</evidence>
<comment type="domain">
    <text evidence="7">The DHHC domain is required for palmitoyltransferase activity.</text>
</comment>
<protein>
    <recommendedName>
        <fullName evidence="7">Palmitoyltransferase</fullName>
        <ecNumber evidence="7">2.3.1.225</ecNumber>
    </recommendedName>
</protein>
<reference evidence="11" key="1">
    <citation type="submission" date="2025-08" db="UniProtKB">
        <authorList>
            <consortium name="RefSeq"/>
        </authorList>
    </citation>
    <scope>IDENTIFICATION</scope>
    <source>
        <tissue evidence="11">Tentacle</tissue>
    </source>
</reference>
<keyword evidence="5" id="KW-0040">ANK repeat</keyword>
<feature type="transmembrane region" description="Helical" evidence="7">
    <location>
        <begin position="442"/>
        <end position="463"/>
    </location>
</feature>
<keyword evidence="3" id="KW-0677">Repeat</keyword>
<dbReference type="GO" id="GO:0019706">
    <property type="term" value="F:protein-cysteine S-palmitoyltransferase activity"/>
    <property type="evidence" value="ECO:0007669"/>
    <property type="project" value="UniProtKB-EC"/>
</dbReference>
<evidence type="ECO:0000256" key="4">
    <source>
        <dbReference type="ARBA" id="ARBA00022989"/>
    </source>
</evidence>
<evidence type="ECO:0000256" key="2">
    <source>
        <dbReference type="ARBA" id="ARBA00022692"/>
    </source>
</evidence>
<dbReference type="Gene3D" id="1.25.40.20">
    <property type="entry name" value="Ankyrin repeat-containing domain"/>
    <property type="match status" value="1"/>
</dbReference>
<feature type="transmembrane region" description="Helical" evidence="7">
    <location>
        <begin position="293"/>
        <end position="312"/>
    </location>
</feature>
<feature type="region of interest" description="Disordered" evidence="8">
    <location>
        <begin position="1"/>
        <end position="38"/>
    </location>
</feature>
<keyword evidence="7" id="KW-0808">Transferase</keyword>
<dbReference type="InterPro" id="IPR036770">
    <property type="entry name" value="Ankyrin_rpt-contain_sf"/>
</dbReference>
<dbReference type="SUPFAM" id="SSF48403">
    <property type="entry name" value="Ankyrin repeat"/>
    <property type="match status" value="1"/>
</dbReference>
<evidence type="ECO:0000313" key="10">
    <source>
        <dbReference type="Proteomes" id="UP000515163"/>
    </source>
</evidence>
<feature type="compositionally biased region" description="Gly residues" evidence="8">
    <location>
        <begin position="13"/>
        <end position="35"/>
    </location>
</feature>
<evidence type="ECO:0000256" key="5">
    <source>
        <dbReference type="ARBA" id="ARBA00023043"/>
    </source>
</evidence>
<feature type="transmembrane region" description="Helical" evidence="7">
    <location>
        <begin position="233"/>
        <end position="251"/>
    </location>
</feature>
<evidence type="ECO:0000256" key="8">
    <source>
        <dbReference type="SAM" id="MobiDB-lite"/>
    </source>
</evidence>